<evidence type="ECO:0000313" key="3">
    <source>
        <dbReference type="RefSeq" id="XP_060048524.1"/>
    </source>
</evidence>
<dbReference type="Proteomes" id="UP001652624">
    <property type="component" value="Chromosome 6"/>
</dbReference>
<gene>
    <name evidence="3" type="primary">LOC132538976</name>
</gene>
<protein>
    <submittedName>
        <fullName evidence="3">Supervillin-like</fullName>
    </submittedName>
</protein>
<sequence>MLCFSLWPLADEENVDERAKLSVAAKRLLFREMERSFDEKNVSSRRSRNSAVEQRLRRLQDRSHTQPVTTEEVVLAATEPTPAAPRPVATLPCPTLAQSTGQPARLQATSHRRAALAEEGREAAGPGEPDASTLSLGEKLALFNKLSQPVCKAVSTRSRVDVRRRRMNARYQTQPVTLGEVEQVGAGTRARQCHPRVLVGLGALCGLSLPAGLDRPSLCAVCLCRAAS</sequence>
<evidence type="ECO:0000313" key="2">
    <source>
        <dbReference type="Proteomes" id="UP001652624"/>
    </source>
</evidence>
<feature type="region of interest" description="Disordered" evidence="1">
    <location>
        <begin position="38"/>
        <end position="70"/>
    </location>
</feature>
<keyword evidence="2" id="KW-1185">Reference proteome</keyword>
<name>A0ABM3XI75_ERIEU</name>
<evidence type="ECO:0000256" key="1">
    <source>
        <dbReference type="SAM" id="MobiDB-lite"/>
    </source>
</evidence>
<dbReference type="GeneID" id="132538976"/>
<feature type="region of interest" description="Disordered" evidence="1">
    <location>
        <begin position="96"/>
        <end position="133"/>
    </location>
</feature>
<organism evidence="2 3">
    <name type="scientific">Erinaceus europaeus</name>
    <name type="common">Western European hedgehog</name>
    <dbReference type="NCBI Taxonomy" id="9365"/>
    <lineage>
        <taxon>Eukaryota</taxon>
        <taxon>Metazoa</taxon>
        <taxon>Chordata</taxon>
        <taxon>Craniata</taxon>
        <taxon>Vertebrata</taxon>
        <taxon>Euteleostomi</taxon>
        <taxon>Mammalia</taxon>
        <taxon>Eutheria</taxon>
        <taxon>Laurasiatheria</taxon>
        <taxon>Eulipotyphla</taxon>
        <taxon>Erinaceidae</taxon>
        <taxon>Erinaceinae</taxon>
        <taxon>Erinaceus</taxon>
    </lineage>
</organism>
<dbReference type="RefSeq" id="XP_060048524.1">
    <property type="nucleotide sequence ID" value="XM_060192541.1"/>
</dbReference>
<reference evidence="3" key="1">
    <citation type="submission" date="2025-08" db="UniProtKB">
        <authorList>
            <consortium name="RefSeq"/>
        </authorList>
    </citation>
    <scope>IDENTIFICATION</scope>
</reference>
<proteinExistence type="predicted"/>
<feature type="compositionally biased region" description="Basic and acidic residues" evidence="1">
    <location>
        <begin position="54"/>
        <end position="64"/>
    </location>
</feature>
<accession>A0ABM3XI75</accession>